<evidence type="ECO:0000313" key="2">
    <source>
        <dbReference type="Proteomes" id="UP000612808"/>
    </source>
</evidence>
<organism evidence="1 2">
    <name type="scientific">Actinocatenispora rupis</name>
    <dbReference type="NCBI Taxonomy" id="519421"/>
    <lineage>
        <taxon>Bacteria</taxon>
        <taxon>Bacillati</taxon>
        <taxon>Actinomycetota</taxon>
        <taxon>Actinomycetes</taxon>
        <taxon>Micromonosporales</taxon>
        <taxon>Micromonosporaceae</taxon>
        <taxon>Actinocatenispora</taxon>
    </lineage>
</organism>
<keyword evidence="2" id="KW-1185">Reference proteome</keyword>
<protein>
    <submittedName>
        <fullName evidence="1">Uncharacterized protein</fullName>
    </submittedName>
</protein>
<dbReference type="Proteomes" id="UP000612808">
    <property type="component" value="Unassembled WGS sequence"/>
</dbReference>
<name>A0A8J3NFE1_9ACTN</name>
<evidence type="ECO:0000313" key="1">
    <source>
        <dbReference type="EMBL" id="GID15172.1"/>
    </source>
</evidence>
<gene>
    <name evidence="1" type="ORF">Aru02nite_60610</name>
</gene>
<dbReference type="EMBL" id="BOMB01000039">
    <property type="protein sequence ID" value="GID15172.1"/>
    <property type="molecule type" value="Genomic_DNA"/>
</dbReference>
<dbReference type="AlphaFoldDB" id="A0A8J3NFE1"/>
<sequence>MDRLVDIVVGAAAAEVAAASGRTSAATHRALHRRRWFVDTIGLLVAAVRTERGSVRTAGGDAGPGGPRGRAY</sequence>
<proteinExistence type="predicted"/>
<accession>A0A8J3NFE1</accession>
<comment type="caution">
    <text evidence="1">The sequence shown here is derived from an EMBL/GenBank/DDBJ whole genome shotgun (WGS) entry which is preliminary data.</text>
</comment>
<reference evidence="1" key="1">
    <citation type="submission" date="2021-01" db="EMBL/GenBank/DDBJ databases">
        <title>Whole genome shotgun sequence of Actinocatenispora rupis NBRC 107355.</title>
        <authorList>
            <person name="Komaki H."/>
            <person name="Tamura T."/>
        </authorList>
    </citation>
    <scope>NUCLEOTIDE SEQUENCE</scope>
    <source>
        <strain evidence="1">NBRC 107355</strain>
    </source>
</reference>